<dbReference type="GO" id="GO:0045493">
    <property type="term" value="P:xylan catabolic process"/>
    <property type="evidence" value="ECO:0007669"/>
    <property type="project" value="InterPro"/>
</dbReference>
<dbReference type="SUPFAM" id="SSF55545">
    <property type="entry name" value="beta-N-acetylhexosaminidase-like domain"/>
    <property type="match status" value="1"/>
</dbReference>
<organism evidence="3">
    <name type="scientific">marine sediment metagenome</name>
    <dbReference type="NCBI Taxonomy" id="412755"/>
    <lineage>
        <taxon>unclassified sequences</taxon>
        <taxon>metagenomes</taxon>
        <taxon>ecological metagenomes</taxon>
    </lineage>
</organism>
<dbReference type="GO" id="GO:0046559">
    <property type="term" value="F:alpha-glucuronidase activity"/>
    <property type="evidence" value="ECO:0007669"/>
    <property type="project" value="InterPro"/>
</dbReference>
<evidence type="ECO:0000313" key="3">
    <source>
        <dbReference type="EMBL" id="KKO00633.1"/>
    </source>
</evidence>
<dbReference type="AlphaFoldDB" id="A0A0F9VL76"/>
<proteinExistence type="predicted"/>
<protein>
    <recommendedName>
        <fullName evidence="2">Alpha glucuronidase N-terminal domain-containing protein</fullName>
    </recommendedName>
</protein>
<name>A0A0F9VL76_9ZZZZ</name>
<dbReference type="PANTHER" id="PTHR47406:SF2">
    <property type="entry name" value="ALPHA GLUCURONIDASE N-TERMINAL DOMAIN-CONTAINING PROTEIN"/>
    <property type="match status" value="1"/>
</dbReference>
<dbReference type="EMBL" id="LAZR01000039">
    <property type="protein sequence ID" value="KKO00633.1"/>
    <property type="molecule type" value="Genomic_DNA"/>
</dbReference>
<dbReference type="InterPro" id="IPR005154">
    <property type="entry name" value="Glyco_hydro_67_aGlcAse_N"/>
</dbReference>
<dbReference type="Pfam" id="PF03648">
    <property type="entry name" value="Glyco_hydro_67N"/>
    <property type="match status" value="1"/>
</dbReference>
<evidence type="ECO:0000256" key="1">
    <source>
        <dbReference type="ARBA" id="ARBA00022801"/>
    </source>
</evidence>
<feature type="domain" description="Alpha glucuronidase N-terminal" evidence="2">
    <location>
        <begin position="33"/>
        <end position="126"/>
    </location>
</feature>
<gene>
    <name evidence="3" type="ORF">LCGC14_0124070</name>
</gene>
<sequence>MIETTSRNELWESNIPKPLFCIAANGKTDYRIVVPSEPTSTERIAAAELAKYLELISGIEFEVVDDASPQTDAEIVLGFGSRTDTLLPGYDYSELGHDGFIIKTIGTKLILAGGKKRGTMYAVYSFLEDYLGCRWWTPQEELVPARQVIEILPIDRKDIPTFISRDTLCISNREGGNNWPIKHKLNGTGTAVTDDQGGKVRIYPGGHSFSALIDPKEHFDQHPEWFAMIDGQRQPYQLCTSNEEVIRKCIETVKRWIVENPDIDIFSVSQDDGPGFCHCPDCMAIYVEEGMLYRPNPMGGQLRLANRIAEAIEEEYPNKLIHMLAYFFTVNPPTKTKPHKNILVRLCDYESCMSHPLVDCAYPVAAENTFPRRFVSLVRRWGELSDRVFVWDYLTNFHNYLQPLPNFHVMQKDVQFFAENHVVGIYMQSVYGAGAKGGFQDMRNYLSAKLMWDPYYDFERSMDEFLAFYYGTSAAPLLKQWIKFMEMHVTENNFHYGMYFTPNGRMFTKEFLDTGESLISQAERLAENETFRQRIHYELLAITYVRLQRMPFDAPNRQERIDAFFKEMESYGVNCLNEGVPLETVRNSMETGQFIDDDPFWKYDP</sequence>
<dbReference type="Gene3D" id="3.30.379.10">
    <property type="entry name" value="Chitobiase/beta-hexosaminidase domain 2-like"/>
    <property type="match status" value="1"/>
</dbReference>
<dbReference type="Pfam" id="PF16126">
    <property type="entry name" value="DUF4838"/>
    <property type="match status" value="1"/>
</dbReference>
<dbReference type="InterPro" id="IPR029018">
    <property type="entry name" value="Hex-like_dom2"/>
</dbReference>
<dbReference type="PANTHER" id="PTHR47406">
    <property type="entry name" value="COAGULATION FACTOR 5/8 TYPE, C-TERMINAL"/>
    <property type="match status" value="1"/>
</dbReference>
<reference evidence="3" key="1">
    <citation type="journal article" date="2015" name="Nature">
        <title>Complex archaea that bridge the gap between prokaryotes and eukaryotes.</title>
        <authorList>
            <person name="Spang A."/>
            <person name="Saw J.H."/>
            <person name="Jorgensen S.L."/>
            <person name="Zaremba-Niedzwiedzka K."/>
            <person name="Martijn J."/>
            <person name="Lind A.E."/>
            <person name="van Eijk R."/>
            <person name="Schleper C."/>
            <person name="Guy L."/>
            <person name="Ettema T.J."/>
        </authorList>
    </citation>
    <scope>NUCLEOTIDE SEQUENCE</scope>
</reference>
<dbReference type="InterPro" id="IPR032287">
    <property type="entry name" value="DUF4838"/>
</dbReference>
<accession>A0A0F9VL76</accession>
<keyword evidence="1" id="KW-0378">Hydrolase</keyword>
<comment type="caution">
    <text evidence="3">The sequence shown here is derived from an EMBL/GenBank/DDBJ whole genome shotgun (WGS) entry which is preliminary data.</text>
</comment>
<evidence type="ECO:0000259" key="2">
    <source>
        <dbReference type="Pfam" id="PF03648"/>
    </source>
</evidence>